<organism evidence="5 6">
    <name type="scientific">Lasiosphaeria ovina</name>
    <dbReference type="NCBI Taxonomy" id="92902"/>
    <lineage>
        <taxon>Eukaryota</taxon>
        <taxon>Fungi</taxon>
        <taxon>Dikarya</taxon>
        <taxon>Ascomycota</taxon>
        <taxon>Pezizomycotina</taxon>
        <taxon>Sordariomycetes</taxon>
        <taxon>Sordariomycetidae</taxon>
        <taxon>Sordariales</taxon>
        <taxon>Lasiosphaeriaceae</taxon>
        <taxon>Lasiosphaeria</taxon>
    </lineage>
</organism>
<gene>
    <name evidence="5" type="ORF">B0T24DRAFT_651961</name>
</gene>
<keyword evidence="6" id="KW-1185">Reference proteome</keyword>
<dbReference type="InterPro" id="IPR012337">
    <property type="entry name" value="RNaseH-like_sf"/>
</dbReference>
<dbReference type="PANTHER" id="PTHR13620:SF104">
    <property type="entry name" value="EXONUCLEASE 3'-5' DOMAIN-CONTAINING PROTEIN 2"/>
    <property type="match status" value="1"/>
</dbReference>
<feature type="region of interest" description="Disordered" evidence="3">
    <location>
        <begin position="45"/>
        <end position="104"/>
    </location>
</feature>
<dbReference type="CDD" id="cd06141">
    <property type="entry name" value="WRN_exo"/>
    <property type="match status" value="1"/>
</dbReference>
<dbReference type="EMBL" id="JAULSN010000008">
    <property type="protein sequence ID" value="KAK3365961.1"/>
    <property type="molecule type" value="Genomic_DNA"/>
</dbReference>
<feature type="domain" description="3'-5' exonuclease" evidence="4">
    <location>
        <begin position="157"/>
        <end position="346"/>
    </location>
</feature>
<reference evidence="5" key="1">
    <citation type="journal article" date="2023" name="Mol. Phylogenet. Evol.">
        <title>Genome-scale phylogeny and comparative genomics of the fungal order Sordariales.</title>
        <authorList>
            <person name="Hensen N."/>
            <person name="Bonometti L."/>
            <person name="Westerberg I."/>
            <person name="Brannstrom I.O."/>
            <person name="Guillou S."/>
            <person name="Cros-Aarteil S."/>
            <person name="Calhoun S."/>
            <person name="Haridas S."/>
            <person name="Kuo A."/>
            <person name="Mondo S."/>
            <person name="Pangilinan J."/>
            <person name="Riley R."/>
            <person name="LaButti K."/>
            <person name="Andreopoulos B."/>
            <person name="Lipzen A."/>
            <person name="Chen C."/>
            <person name="Yan M."/>
            <person name="Daum C."/>
            <person name="Ng V."/>
            <person name="Clum A."/>
            <person name="Steindorff A."/>
            <person name="Ohm R.A."/>
            <person name="Martin F."/>
            <person name="Silar P."/>
            <person name="Natvig D.O."/>
            <person name="Lalanne C."/>
            <person name="Gautier V."/>
            <person name="Ament-Velasquez S.L."/>
            <person name="Kruys A."/>
            <person name="Hutchinson M.I."/>
            <person name="Powell A.J."/>
            <person name="Barry K."/>
            <person name="Miller A.N."/>
            <person name="Grigoriev I.V."/>
            <person name="Debuchy R."/>
            <person name="Gladieux P."/>
            <person name="Hiltunen Thoren M."/>
            <person name="Johannesson H."/>
        </authorList>
    </citation>
    <scope>NUCLEOTIDE SEQUENCE</scope>
    <source>
        <strain evidence="5">CBS 958.72</strain>
    </source>
</reference>
<dbReference type="InterPro" id="IPR051132">
    <property type="entry name" value="3-5_Exonuclease_domain"/>
</dbReference>
<dbReference type="AlphaFoldDB" id="A0AAE0JX00"/>
<dbReference type="FunFam" id="3.30.420.10:FF:000100">
    <property type="entry name" value="3'-5' exonuclease/helicase (Wrn), putative"/>
    <property type="match status" value="1"/>
</dbReference>
<evidence type="ECO:0000256" key="3">
    <source>
        <dbReference type="SAM" id="MobiDB-lite"/>
    </source>
</evidence>
<feature type="compositionally biased region" description="Basic and acidic residues" evidence="3">
    <location>
        <begin position="62"/>
        <end position="80"/>
    </location>
</feature>
<dbReference type="GO" id="GO:0005737">
    <property type="term" value="C:cytoplasm"/>
    <property type="evidence" value="ECO:0007669"/>
    <property type="project" value="TreeGrafter"/>
</dbReference>
<evidence type="ECO:0000256" key="2">
    <source>
        <dbReference type="ARBA" id="ARBA00022801"/>
    </source>
</evidence>
<dbReference type="GO" id="GO:0003676">
    <property type="term" value="F:nucleic acid binding"/>
    <property type="evidence" value="ECO:0007669"/>
    <property type="project" value="InterPro"/>
</dbReference>
<accession>A0AAE0JX00</accession>
<dbReference type="InterPro" id="IPR036397">
    <property type="entry name" value="RNaseH_sf"/>
</dbReference>
<dbReference type="Gene3D" id="3.30.420.10">
    <property type="entry name" value="Ribonuclease H-like superfamily/Ribonuclease H"/>
    <property type="match status" value="1"/>
</dbReference>
<dbReference type="Pfam" id="PF01612">
    <property type="entry name" value="DNA_pol_A_exo1"/>
    <property type="match status" value="1"/>
</dbReference>
<keyword evidence="2" id="KW-0378">Hydrolase</keyword>
<keyword evidence="1" id="KW-0540">Nuclease</keyword>
<evidence type="ECO:0000259" key="4">
    <source>
        <dbReference type="SMART" id="SM00474"/>
    </source>
</evidence>
<dbReference type="PANTHER" id="PTHR13620">
    <property type="entry name" value="3-5 EXONUCLEASE"/>
    <property type="match status" value="1"/>
</dbReference>
<evidence type="ECO:0000313" key="5">
    <source>
        <dbReference type="EMBL" id="KAK3365961.1"/>
    </source>
</evidence>
<dbReference type="Proteomes" id="UP001287356">
    <property type="component" value="Unassembled WGS sequence"/>
</dbReference>
<dbReference type="GO" id="GO:0005634">
    <property type="term" value="C:nucleus"/>
    <property type="evidence" value="ECO:0007669"/>
    <property type="project" value="TreeGrafter"/>
</dbReference>
<reference evidence="5" key="2">
    <citation type="submission" date="2023-06" db="EMBL/GenBank/DDBJ databases">
        <authorList>
            <consortium name="Lawrence Berkeley National Laboratory"/>
            <person name="Haridas S."/>
            <person name="Hensen N."/>
            <person name="Bonometti L."/>
            <person name="Westerberg I."/>
            <person name="Brannstrom I.O."/>
            <person name="Guillou S."/>
            <person name="Cros-Aarteil S."/>
            <person name="Calhoun S."/>
            <person name="Kuo A."/>
            <person name="Mondo S."/>
            <person name="Pangilinan J."/>
            <person name="Riley R."/>
            <person name="Labutti K."/>
            <person name="Andreopoulos B."/>
            <person name="Lipzen A."/>
            <person name="Chen C."/>
            <person name="Yanf M."/>
            <person name="Daum C."/>
            <person name="Ng V."/>
            <person name="Clum A."/>
            <person name="Steindorff A."/>
            <person name="Ohm R."/>
            <person name="Martin F."/>
            <person name="Silar P."/>
            <person name="Natvig D."/>
            <person name="Lalanne C."/>
            <person name="Gautier V."/>
            <person name="Ament-Velasquez S.L."/>
            <person name="Kruys A."/>
            <person name="Hutchinson M.I."/>
            <person name="Powell A.J."/>
            <person name="Barry K."/>
            <person name="Miller A.N."/>
            <person name="Grigoriev I.V."/>
            <person name="Debuchy R."/>
            <person name="Gladieux P."/>
            <person name="Thoren M.H."/>
            <person name="Johannesson H."/>
        </authorList>
    </citation>
    <scope>NUCLEOTIDE SEQUENCE</scope>
    <source>
        <strain evidence="5">CBS 958.72</strain>
    </source>
</reference>
<sequence length="587" mass="64321">MEGSNVSLSHKVWHQSRGIVFASGTGSVVYPRLPPASYHTSPAFVQHKADSSASSAGNAPDAHVDGGRVARETADKDRPTEPLTEDGTEKVESSASGLVDAADVQPPFTPLDFKIPDEIFRGAKQAAEGTPESFWSYSLYRGPADAGSTEPGLKVKVHYCTSKHTTERVLQQYFMHEKILGFDLEWATDATKFQGARRNVCLVQIASPSRIALFHLALYPKNDDLVAPSFKKIMEDPEVTKVGVWIKGDCTRLRRFLDIDSRGIFELSHLYRLIKCSASGEYGSLNKKLVGLASQVQEYLRLPLFKGHDVRASDWSSPLRMEQIIYSASDAYAAVQLYAIMDHHRKNLDPVPPMPYHAELNLPIRIASGVDLPTADEVLEQEAEDGAAARDGPVLSDKYLTYFGDSINIEVENDASAGIDESSTAMVSAKDAASAPSTPAVASKKPTAALTATTTTLGDKTRPKDARLAEAELWTSQYRLANPKARAAPSSLRAYYVWRKNAGLTPEQTAAVLRDPPLQFSTVTSYITDAIRLEKLPYDKARLRNEVLDRLPKESLASWRLRGLVQACAHAGGGRNYNANTTKRGEE</sequence>
<dbReference type="SUPFAM" id="SSF53098">
    <property type="entry name" value="Ribonuclease H-like"/>
    <property type="match status" value="1"/>
</dbReference>
<dbReference type="GO" id="GO:0008408">
    <property type="term" value="F:3'-5' exonuclease activity"/>
    <property type="evidence" value="ECO:0007669"/>
    <property type="project" value="InterPro"/>
</dbReference>
<evidence type="ECO:0000313" key="6">
    <source>
        <dbReference type="Proteomes" id="UP001287356"/>
    </source>
</evidence>
<keyword evidence="5" id="KW-0269">Exonuclease</keyword>
<comment type="caution">
    <text evidence="5">The sequence shown here is derived from an EMBL/GenBank/DDBJ whole genome shotgun (WGS) entry which is preliminary data.</text>
</comment>
<evidence type="ECO:0000256" key="1">
    <source>
        <dbReference type="ARBA" id="ARBA00022722"/>
    </source>
</evidence>
<dbReference type="InterPro" id="IPR002562">
    <property type="entry name" value="3'-5'_exonuclease_dom"/>
</dbReference>
<protein>
    <submittedName>
        <fullName evidence="5">Exonuclease-like protein</fullName>
    </submittedName>
</protein>
<name>A0AAE0JX00_9PEZI</name>
<proteinExistence type="predicted"/>
<dbReference type="SMART" id="SM00474">
    <property type="entry name" value="35EXOc"/>
    <property type="match status" value="1"/>
</dbReference>
<dbReference type="GO" id="GO:0006139">
    <property type="term" value="P:nucleobase-containing compound metabolic process"/>
    <property type="evidence" value="ECO:0007669"/>
    <property type="project" value="InterPro"/>
</dbReference>